<proteinExistence type="predicted"/>
<dbReference type="InterPro" id="IPR023393">
    <property type="entry name" value="START-like_dom_sf"/>
</dbReference>
<dbReference type="KEGG" id="tpx:Turpa_2275"/>
<dbReference type="InterPro" id="IPR019587">
    <property type="entry name" value="Polyketide_cyclase/dehydratase"/>
</dbReference>
<dbReference type="Gene3D" id="3.30.530.20">
    <property type="match status" value="1"/>
</dbReference>
<dbReference type="Proteomes" id="UP000006048">
    <property type="component" value="Chromosome"/>
</dbReference>
<keyword evidence="1" id="KW-0732">Signal</keyword>
<feature type="chain" id="PRO_5003686775" evidence="1">
    <location>
        <begin position="20"/>
        <end position="189"/>
    </location>
</feature>
<protein>
    <submittedName>
        <fullName evidence="2">Polyketide cyclase/dehydrase</fullName>
    </submittedName>
</protein>
<dbReference type="RefSeq" id="WP_014803426.1">
    <property type="nucleotide sequence ID" value="NC_018020.1"/>
</dbReference>
<feature type="signal peptide" evidence="1">
    <location>
        <begin position="1"/>
        <end position="19"/>
    </location>
</feature>
<dbReference type="EMBL" id="CP002959">
    <property type="protein sequence ID" value="AFM12920.1"/>
    <property type="molecule type" value="Genomic_DNA"/>
</dbReference>
<dbReference type="SUPFAM" id="SSF55961">
    <property type="entry name" value="Bet v1-like"/>
    <property type="match status" value="1"/>
</dbReference>
<dbReference type="AlphaFoldDB" id="I4B6L3"/>
<dbReference type="Pfam" id="PF10604">
    <property type="entry name" value="Polyketide_cyc2"/>
    <property type="match status" value="1"/>
</dbReference>
<gene>
    <name evidence="2" type="ordered locus">Turpa_2275</name>
</gene>
<dbReference type="CDD" id="cd07822">
    <property type="entry name" value="SRPBCC_4"/>
    <property type="match status" value="1"/>
</dbReference>
<accession>I4B6L3</accession>
<keyword evidence="3" id="KW-1185">Reference proteome</keyword>
<dbReference type="OrthoDB" id="838646at2"/>
<dbReference type="HOGENOM" id="CLU_069867_5_2_12"/>
<dbReference type="STRING" id="869212.Turpa_2275"/>
<organism evidence="2 3">
    <name type="scientific">Turneriella parva (strain ATCC BAA-1111 / DSM 21527 / NCTC 11395 / H)</name>
    <name type="common">Leptospira parva</name>
    <dbReference type="NCBI Taxonomy" id="869212"/>
    <lineage>
        <taxon>Bacteria</taxon>
        <taxon>Pseudomonadati</taxon>
        <taxon>Spirochaetota</taxon>
        <taxon>Spirochaetia</taxon>
        <taxon>Leptospirales</taxon>
        <taxon>Leptospiraceae</taxon>
        <taxon>Turneriella</taxon>
    </lineage>
</organism>
<reference evidence="2 3" key="1">
    <citation type="submission" date="2012-06" db="EMBL/GenBank/DDBJ databases">
        <title>The complete chromosome of genome of Turneriella parva DSM 21527.</title>
        <authorList>
            <consortium name="US DOE Joint Genome Institute (JGI-PGF)"/>
            <person name="Lucas S."/>
            <person name="Han J."/>
            <person name="Lapidus A."/>
            <person name="Bruce D."/>
            <person name="Goodwin L."/>
            <person name="Pitluck S."/>
            <person name="Peters L."/>
            <person name="Kyrpides N."/>
            <person name="Mavromatis K."/>
            <person name="Ivanova N."/>
            <person name="Mikhailova N."/>
            <person name="Chertkov O."/>
            <person name="Detter J.C."/>
            <person name="Tapia R."/>
            <person name="Han C."/>
            <person name="Land M."/>
            <person name="Hauser L."/>
            <person name="Markowitz V."/>
            <person name="Cheng J.-F."/>
            <person name="Hugenholtz P."/>
            <person name="Woyke T."/>
            <person name="Wu D."/>
            <person name="Gronow S."/>
            <person name="Wellnitz S."/>
            <person name="Brambilla E."/>
            <person name="Klenk H.-P."/>
            <person name="Eisen J.A."/>
        </authorList>
    </citation>
    <scope>NUCLEOTIDE SEQUENCE [LARGE SCALE GENOMIC DNA]</scope>
    <source>
        <strain evidence="3">ATCC BAA-1111 / DSM 21527 / NCTC 11395 / H</strain>
    </source>
</reference>
<sequence>MRKCILLPIAALTIFSACQSTGPSIAKSRSYEEQINWPEEFKPEEASFYIHNSIEINAPAEAVWRELIDATRWPEWYEGAENVQIQNGQSLLQDDSVFTWSTMGLNFVSTVKEYVPNCRLSWRSQKAVIQGYHAWLIIPRGKGVLLITDESQRGFLTFFQKVFVPNKLSRLHDIWLAGIKKRAEAKVGI</sequence>
<evidence type="ECO:0000313" key="3">
    <source>
        <dbReference type="Proteomes" id="UP000006048"/>
    </source>
</evidence>
<name>I4B6L3_TURPD</name>
<dbReference type="PROSITE" id="PS51257">
    <property type="entry name" value="PROKAR_LIPOPROTEIN"/>
    <property type="match status" value="1"/>
</dbReference>
<evidence type="ECO:0000256" key="1">
    <source>
        <dbReference type="SAM" id="SignalP"/>
    </source>
</evidence>
<evidence type="ECO:0000313" key="2">
    <source>
        <dbReference type="EMBL" id="AFM12920.1"/>
    </source>
</evidence>